<dbReference type="PROSITE" id="PS50024">
    <property type="entry name" value="SEA"/>
    <property type="match status" value="1"/>
</dbReference>
<dbReference type="Pfam" id="PF00089">
    <property type="entry name" value="Trypsin"/>
    <property type="match status" value="1"/>
</dbReference>
<dbReference type="InterPro" id="IPR009003">
    <property type="entry name" value="Peptidase_S1_PA"/>
</dbReference>
<dbReference type="OrthoDB" id="9425590at2759"/>
<dbReference type="InterPro" id="IPR033116">
    <property type="entry name" value="TRYPSIN_SER"/>
</dbReference>
<dbReference type="Gene3D" id="3.30.70.960">
    <property type="entry name" value="SEA domain"/>
    <property type="match status" value="1"/>
</dbReference>
<keyword evidence="5 10" id="KW-0720">Serine protease</keyword>
<keyword evidence="9" id="KW-1015">Disulfide bond</keyword>
<dbReference type="InterPro" id="IPR000082">
    <property type="entry name" value="SEA_dom"/>
</dbReference>
<keyword evidence="8 11" id="KW-0472">Membrane</keyword>
<dbReference type="PANTHER" id="PTHR24252">
    <property type="entry name" value="ACROSIN-RELATED"/>
    <property type="match status" value="1"/>
</dbReference>
<feature type="non-terminal residue" evidence="14">
    <location>
        <position position="449"/>
    </location>
</feature>
<dbReference type="InterPro" id="IPR001254">
    <property type="entry name" value="Trypsin_dom"/>
</dbReference>
<evidence type="ECO:0000313" key="14">
    <source>
        <dbReference type="EMBL" id="NWV17647.1"/>
    </source>
</evidence>
<dbReference type="InterPro" id="IPR043504">
    <property type="entry name" value="Peptidase_S1_PA_chymotrypsin"/>
</dbReference>
<dbReference type="FunFam" id="2.40.10.10:FF:000003">
    <property type="entry name" value="Transmembrane serine protease 3"/>
    <property type="match status" value="1"/>
</dbReference>
<dbReference type="GO" id="GO:0006508">
    <property type="term" value="P:proteolysis"/>
    <property type="evidence" value="ECO:0007669"/>
    <property type="project" value="UniProtKB-KW"/>
</dbReference>
<evidence type="ECO:0000256" key="11">
    <source>
        <dbReference type="SAM" id="Phobius"/>
    </source>
</evidence>
<dbReference type="Proteomes" id="UP000571324">
    <property type="component" value="Unassembled WGS sequence"/>
</dbReference>
<evidence type="ECO:0000259" key="12">
    <source>
        <dbReference type="PROSITE" id="PS50024"/>
    </source>
</evidence>
<name>A0A7K6CV01_9PASS</name>
<keyword evidence="15" id="KW-1185">Reference proteome</keyword>
<dbReference type="PROSITE" id="PS50240">
    <property type="entry name" value="TRYPSIN_DOM"/>
    <property type="match status" value="1"/>
</dbReference>
<reference evidence="14 15" key="1">
    <citation type="submission" date="2019-09" db="EMBL/GenBank/DDBJ databases">
        <title>Bird 10,000 Genomes (B10K) Project - Family phase.</title>
        <authorList>
            <person name="Zhang G."/>
        </authorList>
    </citation>
    <scope>NUCLEOTIDE SEQUENCE [LARGE SCALE GENOMIC DNA]</scope>
    <source>
        <strain evidence="14">B10K-DU-029-52</strain>
    </source>
</reference>
<dbReference type="SUPFAM" id="SSF82671">
    <property type="entry name" value="SEA domain"/>
    <property type="match status" value="1"/>
</dbReference>
<dbReference type="GO" id="GO:0004252">
    <property type="term" value="F:serine-type endopeptidase activity"/>
    <property type="evidence" value="ECO:0007669"/>
    <property type="project" value="InterPro"/>
</dbReference>
<dbReference type="EMBL" id="VZRL01000771">
    <property type="protein sequence ID" value="NWV17647.1"/>
    <property type="molecule type" value="Genomic_DNA"/>
</dbReference>
<sequence>MLRCCTVCCGVQDSASPREKSFLPTSRWYPEALIQMAVRRLEPWKIAVIVVSVIVGLALVIGLITFLLCDDQDRYYNASFLITNVDYNPQYERQTTDEFRNLSEDIETMISEVFRGSFLSKRYIRSHVVSLSQDPGGVLASVVLVFKFPSADSEATTWGQVNRVLLRRLKATSTYLNVDQSTVRLTGKCLRAAFSLTGCGIRRQAFSFTGVERITGGQRAREGEWPWQASIQLDGTHRCGASIISNTWLVTAAHCFRGVRDPRRWTASFGILLRPPKQKKFVRRIIVHESYGDHILDHEYDVAVVELASAIEFTSDVHSVCLPEASHIFPDNTSCFVTGWGALENDGECYSVNQLRQAEVRIISTEICNRIQVYGGAITPGMLCAGYLEGQVDACQGDSGGPLVHANSRGIWYLVGIVSWGDECGKRNKPGVYTRVTYYRNWIHSKTGI</sequence>
<dbReference type="SMART" id="SM00020">
    <property type="entry name" value="Tryp_SPc"/>
    <property type="match status" value="1"/>
</dbReference>
<evidence type="ECO:0000256" key="6">
    <source>
        <dbReference type="ARBA" id="ARBA00022968"/>
    </source>
</evidence>
<dbReference type="SUPFAM" id="SSF50494">
    <property type="entry name" value="Trypsin-like serine proteases"/>
    <property type="match status" value="1"/>
</dbReference>
<feature type="transmembrane region" description="Helical" evidence="11">
    <location>
        <begin position="46"/>
        <end position="68"/>
    </location>
</feature>
<dbReference type="AlphaFoldDB" id="A0A7K6CV01"/>
<dbReference type="InterPro" id="IPR001314">
    <property type="entry name" value="Peptidase_S1A"/>
</dbReference>
<organism evidence="14 15">
    <name type="scientific">Origma solitaria</name>
    <dbReference type="NCBI Taxonomy" id="720586"/>
    <lineage>
        <taxon>Eukaryota</taxon>
        <taxon>Metazoa</taxon>
        <taxon>Chordata</taxon>
        <taxon>Craniata</taxon>
        <taxon>Vertebrata</taxon>
        <taxon>Euteleostomi</taxon>
        <taxon>Archelosauria</taxon>
        <taxon>Archosauria</taxon>
        <taxon>Dinosauria</taxon>
        <taxon>Saurischia</taxon>
        <taxon>Theropoda</taxon>
        <taxon>Coelurosauria</taxon>
        <taxon>Aves</taxon>
        <taxon>Neognathae</taxon>
        <taxon>Neoaves</taxon>
        <taxon>Telluraves</taxon>
        <taxon>Australaves</taxon>
        <taxon>Passeriformes</taxon>
        <taxon>Meliphagoidea</taxon>
        <taxon>Acanthizidae</taxon>
        <taxon>Origma</taxon>
    </lineage>
</organism>
<proteinExistence type="predicted"/>
<dbReference type="GO" id="GO:0016020">
    <property type="term" value="C:membrane"/>
    <property type="evidence" value="ECO:0007669"/>
    <property type="project" value="UniProtKB-SubCell"/>
</dbReference>
<keyword evidence="7 11" id="KW-1133">Transmembrane helix</keyword>
<dbReference type="PROSITE" id="PS00135">
    <property type="entry name" value="TRYPSIN_SER"/>
    <property type="match status" value="1"/>
</dbReference>
<comment type="caution">
    <text evidence="14">The sequence shown here is derived from an EMBL/GenBank/DDBJ whole genome shotgun (WGS) entry which is preliminary data.</text>
</comment>
<evidence type="ECO:0000256" key="7">
    <source>
        <dbReference type="ARBA" id="ARBA00022989"/>
    </source>
</evidence>
<evidence type="ECO:0000259" key="13">
    <source>
        <dbReference type="PROSITE" id="PS50240"/>
    </source>
</evidence>
<keyword evidence="3 11" id="KW-0812">Transmembrane</keyword>
<evidence type="ECO:0000256" key="9">
    <source>
        <dbReference type="ARBA" id="ARBA00023157"/>
    </source>
</evidence>
<protein>
    <submittedName>
        <fullName evidence="14">TM11E protease</fullName>
    </submittedName>
</protein>
<dbReference type="InterPro" id="IPR036364">
    <property type="entry name" value="SEA_dom_sf"/>
</dbReference>
<feature type="domain" description="SEA" evidence="12">
    <location>
        <begin position="72"/>
        <end position="190"/>
    </location>
</feature>
<keyword evidence="4 10" id="KW-0378">Hydrolase</keyword>
<dbReference type="Gene3D" id="2.40.10.10">
    <property type="entry name" value="Trypsin-like serine proteases"/>
    <property type="match status" value="2"/>
</dbReference>
<dbReference type="Pfam" id="PF01390">
    <property type="entry name" value="SEA"/>
    <property type="match status" value="1"/>
</dbReference>
<feature type="domain" description="Peptidase S1" evidence="13">
    <location>
        <begin position="214"/>
        <end position="448"/>
    </location>
</feature>
<accession>A0A7K6CV01</accession>
<dbReference type="PROSITE" id="PS00134">
    <property type="entry name" value="TRYPSIN_HIS"/>
    <property type="match status" value="1"/>
</dbReference>
<evidence type="ECO:0000256" key="5">
    <source>
        <dbReference type="ARBA" id="ARBA00022825"/>
    </source>
</evidence>
<dbReference type="PRINTS" id="PR00722">
    <property type="entry name" value="CHYMOTRYPSIN"/>
</dbReference>
<keyword evidence="6" id="KW-0735">Signal-anchor</keyword>
<evidence type="ECO:0000256" key="4">
    <source>
        <dbReference type="ARBA" id="ARBA00022801"/>
    </source>
</evidence>
<comment type="subcellular location">
    <subcellularLocation>
        <location evidence="1">Membrane</location>
        <topology evidence="1">Single-pass type II membrane protein</topology>
    </subcellularLocation>
</comment>
<evidence type="ECO:0000313" key="15">
    <source>
        <dbReference type="Proteomes" id="UP000571324"/>
    </source>
</evidence>
<dbReference type="InterPro" id="IPR018114">
    <property type="entry name" value="TRYPSIN_HIS"/>
</dbReference>
<evidence type="ECO:0000256" key="8">
    <source>
        <dbReference type="ARBA" id="ARBA00023136"/>
    </source>
</evidence>
<dbReference type="PANTHER" id="PTHR24252:SF28">
    <property type="entry name" value="TRANSMEMBRANE PROTEASE SERINE 11C ISOFORM X1"/>
    <property type="match status" value="1"/>
</dbReference>
<evidence type="ECO:0000256" key="10">
    <source>
        <dbReference type="RuleBase" id="RU363034"/>
    </source>
</evidence>
<feature type="non-terminal residue" evidence="14">
    <location>
        <position position="1"/>
    </location>
</feature>
<evidence type="ECO:0000256" key="3">
    <source>
        <dbReference type="ARBA" id="ARBA00022692"/>
    </source>
</evidence>
<evidence type="ECO:0000256" key="1">
    <source>
        <dbReference type="ARBA" id="ARBA00004606"/>
    </source>
</evidence>
<gene>
    <name evidence="14" type="ORF">ORISOL_R09868</name>
</gene>
<evidence type="ECO:0000256" key="2">
    <source>
        <dbReference type="ARBA" id="ARBA00022670"/>
    </source>
</evidence>
<keyword evidence="2 10" id="KW-0645">Protease</keyword>
<dbReference type="CDD" id="cd00190">
    <property type="entry name" value="Tryp_SPc"/>
    <property type="match status" value="1"/>
</dbReference>